<dbReference type="EMBL" id="JBBKAK010000001">
    <property type="protein sequence ID" value="MEJ8669497.1"/>
    <property type="molecule type" value="Genomic_DNA"/>
</dbReference>
<dbReference type="Proteomes" id="UP001376459">
    <property type="component" value="Unassembled WGS sequence"/>
</dbReference>
<organism evidence="1 2">
    <name type="scientific">Streptomyces machairae</name>
    <dbReference type="NCBI Taxonomy" id="3134109"/>
    <lineage>
        <taxon>Bacteria</taxon>
        <taxon>Bacillati</taxon>
        <taxon>Actinomycetota</taxon>
        <taxon>Actinomycetes</taxon>
        <taxon>Kitasatosporales</taxon>
        <taxon>Streptomycetaceae</taxon>
        <taxon>Streptomyces</taxon>
    </lineage>
</organism>
<dbReference type="Gene3D" id="3.30.565.10">
    <property type="entry name" value="Histidine kinase-like ATPase, C-terminal domain"/>
    <property type="match status" value="1"/>
</dbReference>
<proteinExistence type="predicted"/>
<protein>
    <recommendedName>
        <fullName evidence="3">ATP-binding protein</fullName>
    </recommendedName>
</protein>
<name>A0ABU8UKR4_9ACTN</name>
<gene>
    <name evidence="1" type="ORF">WKI71_16960</name>
</gene>
<reference evidence="1 2" key="1">
    <citation type="submission" date="2024-03" db="EMBL/GenBank/DDBJ databases">
        <title>Novel Streptomyces species of biotechnological and ecological value are a feature of Machair soil.</title>
        <authorList>
            <person name="Prole J.R."/>
            <person name="Goodfellow M."/>
            <person name="Allenby N."/>
            <person name="Ward A.C."/>
        </authorList>
    </citation>
    <scope>NUCLEOTIDE SEQUENCE [LARGE SCALE GENOMIC DNA]</scope>
    <source>
        <strain evidence="1 2">MS1.AVA.1</strain>
    </source>
</reference>
<accession>A0ABU8UKR4</accession>
<comment type="caution">
    <text evidence="1">The sequence shown here is derived from an EMBL/GenBank/DDBJ whole genome shotgun (WGS) entry which is preliminary data.</text>
</comment>
<sequence length="69" mass="7400">MPGDDVTESQLRCVLPFKATPAEVSLLRRAAVRQVAQWGTSVEIDEAGLLVTELATNVAKHVGEGALQR</sequence>
<keyword evidence="2" id="KW-1185">Reference proteome</keyword>
<dbReference type="InterPro" id="IPR036890">
    <property type="entry name" value="HATPase_C_sf"/>
</dbReference>
<evidence type="ECO:0000313" key="2">
    <source>
        <dbReference type="Proteomes" id="UP001376459"/>
    </source>
</evidence>
<evidence type="ECO:0008006" key="3">
    <source>
        <dbReference type="Google" id="ProtNLM"/>
    </source>
</evidence>
<evidence type="ECO:0000313" key="1">
    <source>
        <dbReference type="EMBL" id="MEJ8669497.1"/>
    </source>
</evidence>